<evidence type="ECO:0000256" key="5">
    <source>
        <dbReference type="ARBA" id="ARBA00022729"/>
    </source>
</evidence>
<organism evidence="11 12">
    <name type="scientific">Granulicella rosea</name>
    <dbReference type="NCBI Taxonomy" id="474952"/>
    <lineage>
        <taxon>Bacteria</taxon>
        <taxon>Pseudomonadati</taxon>
        <taxon>Acidobacteriota</taxon>
        <taxon>Terriglobia</taxon>
        <taxon>Terriglobales</taxon>
        <taxon>Acidobacteriaceae</taxon>
        <taxon>Granulicella</taxon>
    </lineage>
</organism>
<dbReference type="GO" id="GO:0015344">
    <property type="term" value="F:siderophore uptake transmembrane transporter activity"/>
    <property type="evidence" value="ECO:0007669"/>
    <property type="project" value="TreeGrafter"/>
</dbReference>
<feature type="region of interest" description="Disordered" evidence="8">
    <location>
        <begin position="384"/>
        <end position="404"/>
    </location>
</feature>
<dbReference type="Pfam" id="PF25183">
    <property type="entry name" value="OMP_b-brl_4"/>
    <property type="match status" value="1"/>
</dbReference>
<dbReference type="EMBL" id="FZOU01000010">
    <property type="protein sequence ID" value="SNT37975.1"/>
    <property type="molecule type" value="Genomic_DNA"/>
</dbReference>
<feature type="compositionally biased region" description="Basic and acidic residues" evidence="8">
    <location>
        <begin position="133"/>
        <end position="146"/>
    </location>
</feature>
<keyword evidence="4" id="KW-0812">Transmembrane</keyword>
<evidence type="ECO:0000256" key="6">
    <source>
        <dbReference type="ARBA" id="ARBA00023136"/>
    </source>
</evidence>
<gene>
    <name evidence="11" type="ORF">SAMN05421770_11021</name>
</gene>
<feature type="chain" id="PRO_5012624874" evidence="9">
    <location>
        <begin position="24"/>
        <end position="997"/>
    </location>
</feature>
<dbReference type="SUPFAM" id="SSF49464">
    <property type="entry name" value="Carboxypeptidase regulatory domain-like"/>
    <property type="match status" value="1"/>
</dbReference>
<sequence>MGRLSRCLQLWLLLACGSGAGFASEYHGQIVFGDSPVPGATVTATRGATKIAVVSDQLGLYSFADLPDGAWTIEVEMLCFAPVKQEVTISSTTAAGRWELKLLPLAEIIAKANAPKPAAPALIARADIAKKDDALPDAPRPPDDSAPRPADGLLIQGSSNNAATSQYTLNAAFGNNRTSKSLYTGGVSLVFDNSVFDARPYSLTGLNTPKDQNNHITGGLTFGGPLNIPHLMKKGPSLFLTYQWMRNRNATTQSGLVPTDTQRDAVNAGGVPTAKSLLSFYPLPNLTAGGRYNYQTQTIGNEHQDAVTLRLDRTIGRRDSVYGGFALQSTRTDAANLFGFVDTTDLLGINTTANWSHHYRQFYNVAGFRFSRLRTHVTPQFESRRNVSGAAGISADPAPAGNDQDPLNWGPPTLVFASGIASLSDAQSSRNRNQTDAVSDSVTWTYRRHNLTVGGDLRRQETNIFAQEDPRGTYTFTGAYALAASAAPNGAAPSGADFEDFLLGTPDTSSIAFGNPDKYLRQTVYDAYVADDWRVRSELTLNFGLRYDYGAPVTETKGRLVNLDVSPGFTAVAPVLGSSPAGTLTGQRYPTSLIRPDRLGIEPRIGLSWRPIPASTLVIRAGYGVYDDTSVYTAQATLMAQQAPLSKSVSESYNATTCSITLANGFLQCPTTTADTFAVDPNFRVGYAQTWNLSAQRDLPGALVATASYLGIKGTRGIQEYLPNSYPLGGVNPCPSCPSGFVYRGSNGNSTRESAQLQLRRRLRSGFAASLQYTYSKSIDDDSTLGGQGPVAPGAAVQAQPSAVVAQDWRNLSAERGLSTFDQRHLLNVQLQYTSGMGKGGGTLMSGWRGSLLKEWTVLSQINTGTGLPETPIYLAATPGTGVTGAIRPSLTGASIHNAPVGYHLNSAAYTAPTPGQWGNAGRDSITGPAQFTLTASLQRTFRMRDHLNLDLRVDSTNLLNHVVFTSWNTIVNGTTFGLPASTNAMRSLQTTVRVRY</sequence>
<evidence type="ECO:0000256" key="2">
    <source>
        <dbReference type="ARBA" id="ARBA00022448"/>
    </source>
</evidence>
<feature type="region of interest" description="Disordered" evidence="8">
    <location>
        <begin position="133"/>
        <end position="157"/>
    </location>
</feature>
<evidence type="ECO:0000256" key="9">
    <source>
        <dbReference type="SAM" id="SignalP"/>
    </source>
</evidence>
<keyword evidence="7" id="KW-0998">Cell outer membrane</keyword>
<proteinExistence type="predicted"/>
<keyword evidence="11" id="KW-0645">Protease</keyword>
<dbReference type="InterPro" id="IPR036942">
    <property type="entry name" value="Beta-barrel_TonB_sf"/>
</dbReference>
<evidence type="ECO:0000256" key="8">
    <source>
        <dbReference type="SAM" id="MobiDB-lite"/>
    </source>
</evidence>
<dbReference type="Pfam" id="PF13620">
    <property type="entry name" value="CarboxypepD_reg"/>
    <property type="match status" value="1"/>
</dbReference>
<dbReference type="Gene3D" id="2.60.40.1120">
    <property type="entry name" value="Carboxypeptidase-like, regulatory domain"/>
    <property type="match status" value="1"/>
</dbReference>
<dbReference type="RefSeq" id="WP_089410104.1">
    <property type="nucleotide sequence ID" value="NZ_FZOU01000010.1"/>
</dbReference>
<dbReference type="SUPFAM" id="SSF56935">
    <property type="entry name" value="Porins"/>
    <property type="match status" value="1"/>
</dbReference>
<name>A0A239M5H6_9BACT</name>
<protein>
    <submittedName>
        <fullName evidence="11">Carboxypeptidase regulatory-like domain-containing protein</fullName>
    </submittedName>
</protein>
<dbReference type="GO" id="GO:0004180">
    <property type="term" value="F:carboxypeptidase activity"/>
    <property type="evidence" value="ECO:0007669"/>
    <property type="project" value="UniProtKB-KW"/>
</dbReference>
<feature type="domain" description="TonB-dependent transporter Oar-like beta-barrel" evidence="10">
    <location>
        <begin position="187"/>
        <end position="990"/>
    </location>
</feature>
<keyword evidence="6" id="KW-0472">Membrane</keyword>
<dbReference type="GO" id="GO:0009279">
    <property type="term" value="C:cell outer membrane"/>
    <property type="evidence" value="ECO:0007669"/>
    <property type="project" value="UniProtKB-SubCell"/>
</dbReference>
<keyword evidence="11" id="KW-0378">Hydrolase</keyword>
<keyword evidence="12" id="KW-1185">Reference proteome</keyword>
<dbReference type="PANTHER" id="PTHR30069">
    <property type="entry name" value="TONB-DEPENDENT OUTER MEMBRANE RECEPTOR"/>
    <property type="match status" value="1"/>
</dbReference>
<keyword evidence="2" id="KW-0813">Transport</keyword>
<accession>A0A239M5H6</accession>
<keyword evidence="11" id="KW-0121">Carboxypeptidase</keyword>
<keyword evidence="5 9" id="KW-0732">Signal</keyword>
<dbReference type="Gene3D" id="2.40.170.20">
    <property type="entry name" value="TonB-dependent receptor, beta-barrel domain"/>
    <property type="match status" value="1"/>
</dbReference>
<dbReference type="InterPro" id="IPR039426">
    <property type="entry name" value="TonB-dep_rcpt-like"/>
</dbReference>
<dbReference type="Proteomes" id="UP000198356">
    <property type="component" value="Unassembled WGS sequence"/>
</dbReference>
<keyword evidence="3" id="KW-1134">Transmembrane beta strand</keyword>
<evidence type="ECO:0000313" key="12">
    <source>
        <dbReference type="Proteomes" id="UP000198356"/>
    </source>
</evidence>
<evidence type="ECO:0000256" key="7">
    <source>
        <dbReference type="ARBA" id="ARBA00023237"/>
    </source>
</evidence>
<dbReference type="InterPro" id="IPR008969">
    <property type="entry name" value="CarboxyPept-like_regulatory"/>
</dbReference>
<evidence type="ECO:0000256" key="3">
    <source>
        <dbReference type="ARBA" id="ARBA00022452"/>
    </source>
</evidence>
<evidence type="ECO:0000259" key="10">
    <source>
        <dbReference type="Pfam" id="PF25183"/>
    </source>
</evidence>
<dbReference type="PANTHER" id="PTHR30069:SF29">
    <property type="entry name" value="HEMOGLOBIN AND HEMOGLOBIN-HAPTOGLOBIN-BINDING PROTEIN 1-RELATED"/>
    <property type="match status" value="1"/>
</dbReference>
<evidence type="ECO:0000256" key="1">
    <source>
        <dbReference type="ARBA" id="ARBA00004571"/>
    </source>
</evidence>
<dbReference type="GO" id="GO:0044718">
    <property type="term" value="P:siderophore transmembrane transport"/>
    <property type="evidence" value="ECO:0007669"/>
    <property type="project" value="TreeGrafter"/>
</dbReference>
<dbReference type="AlphaFoldDB" id="A0A239M5H6"/>
<reference evidence="11 12" key="1">
    <citation type="submission" date="2017-06" db="EMBL/GenBank/DDBJ databases">
        <authorList>
            <person name="Kim H.J."/>
            <person name="Triplett B.A."/>
        </authorList>
    </citation>
    <scope>NUCLEOTIDE SEQUENCE [LARGE SCALE GENOMIC DNA]</scope>
    <source>
        <strain evidence="11 12">DSM 18704</strain>
    </source>
</reference>
<comment type="subcellular location">
    <subcellularLocation>
        <location evidence="1">Cell outer membrane</location>
        <topology evidence="1">Multi-pass membrane protein</topology>
    </subcellularLocation>
</comment>
<evidence type="ECO:0000256" key="4">
    <source>
        <dbReference type="ARBA" id="ARBA00022692"/>
    </source>
</evidence>
<feature type="signal peptide" evidence="9">
    <location>
        <begin position="1"/>
        <end position="23"/>
    </location>
</feature>
<dbReference type="InterPro" id="IPR057601">
    <property type="entry name" value="Oar-like_b-barrel"/>
</dbReference>
<evidence type="ECO:0000313" key="11">
    <source>
        <dbReference type="EMBL" id="SNT37975.1"/>
    </source>
</evidence>
<dbReference type="OrthoDB" id="97893at2"/>